<sequence>MTVERCAFISGNRGRGTARQMRCEARFPMRQTHPGSTAEAHLQYTVQVDLIASPRWYGCLEGKMGLNCGARRREKTFVDDGWTGASWPSVKIHRCVEDSVGGHATAALARTRWPAGSMLERMLHFPQMCAGISTTADP</sequence>
<organism evidence="1 2">
    <name type="scientific">Aldrovandia affinis</name>
    <dbReference type="NCBI Taxonomy" id="143900"/>
    <lineage>
        <taxon>Eukaryota</taxon>
        <taxon>Metazoa</taxon>
        <taxon>Chordata</taxon>
        <taxon>Craniata</taxon>
        <taxon>Vertebrata</taxon>
        <taxon>Euteleostomi</taxon>
        <taxon>Actinopterygii</taxon>
        <taxon>Neopterygii</taxon>
        <taxon>Teleostei</taxon>
        <taxon>Notacanthiformes</taxon>
        <taxon>Halosauridae</taxon>
        <taxon>Aldrovandia</taxon>
    </lineage>
</organism>
<reference evidence="1" key="1">
    <citation type="journal article" date="2023" name="Science">
        <title>Genome structures resolve the early diversification of teleost fishes.</title>
        <authorList>
            <person name="Parey E."/>
            <person name="Louis A."/>
            <person name="Montfort J."/>
            <person name="Bouchez O."/>
            <person name="Roques C."/>
            <person name="Iampietro C."/>
            <person name="Lluch J."/>
            <person name="Castinel A."/>
            <person name="Donnadieu C."/>
            <person name="Desvignes T."/>
            <person name="Floi Bucao C."/>
            <person name="Jouanno E."/>
            <person name="Wen M."/>
            <person name="Mejri S."/>
            <person name="Dirks R."/>
            <person name="Jansen H."/>
            <person name="Henkel C."/>
            <person name="Chen W.J."/>
            <person name="Zahm M."/>
            <person name="Cabau C."/>
            <person name="Klopp C."/>
            <person name="Thompson A.W."/>
            <person name="Robinson-Rechavi M."/>
            <person name="Braasch I."/>
            <person name="Lecointre G."/>
            <person name="Bobe J."/>
            <person name="Postlethwait J.H."/>
            <person name="Berthelot C."/>
            <person name="Roest Crollius H."/>
            <person name="Guiguen Y."/>
        </authorList>
    </citation>
    <scope>NUCLEOTIDE SEQUENCE</scope>
    <source>
        <strain evidence="1">NC1722</strain>
    </source>
</reference>
<dbReference type="AlphaFoldDB" id="A0AAD7WRI1"/>
<accession>A0AAD7WRI1</accession>
<proteinExistence type="predicted"/>
<gene>
    <name evidence="1" type="ORF">AAFF_G00305790</name>
</gene>
<protein>
    <submittedName>
        <fullName evidence="1">Uncharacterized protein</fullName>
    </submittedName>
</protein>
<dbReference type="Proteomes" id="UP001221898">
    <property type="component" value="Unassembled WGS sequence"/>
</dbReference>
<comment type="caution">
    <text evidence="1">The sequence shown here is derived from an EMBL/GenBank/DDBJ whole genome shotgun (WGS) entry which is preliminary data.</text>
</comment>
<keyword evidence="2" id="KW-1185">Reference proteome</keyword>
<evidence type="ECO:0000313" key="2">
    <source>
        <dbReference type="Proteomes" id="UP001221898"/>
    </source>
</evidence>
<dbReference type="EMBL" id="JAINUG010000044">
    <property type="protein sequence ID" value="KAJ8406348.1"/>
    <property type="molecule type" value="Genomic_DNA"/>
</dbReference>
<name>A0AAD7WRI1_9TELE</name>
<evidence type="ECO:0000313" key="1">
    <source>
        <dbReference type="EMBL" id="KAJ8406348.1"/>
    </source>
</evidence>